<reference evidence="4 5" key="1">
    <citation type="submission" date="2018-09" db="EMBL/GenBank/DDBJ databases">
        <title>Micromonospora sp. nov. MS1-9, isolated from a root of Musa sp.</title>
        <authorList>
            <person name="Kuncharoen N."/>
            <person name="Kudo T."/>
            <person name="Ohkuma M."/>
            <person name="Yuki M."/>
            <person name="Tanasupawat S."/>
        </authorList>
    </citation>
    <scope>NUCLEOTIDE SEQUENCE [LARGE SCALE GENOMIC DNA]</scope>
    <source>
        <strain evidence="3 5">MS1-9</strain>
        <strain evidence="2 4">NGC1-4</strain>
    </source>
</reference>
<dbReference type="EMBL" id="RAZT01000003">
    <property type="protein sequence ID" value="RKN34463.1"/>
    <property type="molecule type" value="Genomic_DNA"/>
</dbReference>
<proteinExistence type="predicted"/>
<protein>
    <submittedName>
        <fullName evidence="3">Uncharacterized protein</fullName>
    </submittedName>
</protein>
<evidence type="ECO:0000313" key="3">
    <source>
        <dbReference type="EMBL" id="RKN34463.1"/>
    </source>
</evidence>
<dbReference type="Proteomes" id="UP000275865">
    <property type="component" value="Unassembled WGS sequence"/>
</dbReference>
<evidence type="ECO:0000256" key="1">
    <source>
        <dbReference type="SAM" id="MobiDB-lite"/>
    </source>
</evidence>
<evidence type="ECO:0000313" key="5">
    <source>
        <dbReference type="Proteomes" id="UP000275865"/>
    </source>
</evidence>
<comment type="caution">
    <text evidence="3">The sequence shown here is derived from an EMBL/GenBank/DDBJ whole genome shotgun (WGS) entry which is preliminary data.</text>
</comment>
<evidence type="ECO:0000313" key="2">
    <source>
        <dbReference type="EMBL" id="RKN14301.1"/>
    </source>
</evidence>
<feature type="compositionally biased region" description="Acidic residues" evidence="1">
    <location>
        <begin position="28"/>
        <end position="42"/>
    </location>
</feature>
<name>A0A3A9YCE3_9ACTN</name>
<feature type="compositionally biased region" description="Polar residues" evidence="1">
    <location>
        <begin position="70"/>
        <end position="84"/>
    </location>
</feature>
<keyword evidence="4" id="KW-1185">Reference proteome</keyword>
<dbReference type="Proteomes" id="UP000271548">
    <property type="component" value="Unassembled WGS sequence"/>
</dbReference>
<dbReference type="EMBL" id="RAZS01000014">
    <property type="protein sequence ID" value="RKN14301.1"/>
    <property type="molecule type" value="Genomic_DNA"/>
</dbReference>
<evidence type="ECO:0000313" key="4">
    <source>
        <dbReference type="Proteomes" id="UP000271548"/>
    </source>
</evidence>
<accession>A0A3A9YCE3</accession>
<organism evidence="3 5">
    <name type="scientific">Micromonospora musae</name>
    <dbReference type="NCBI Taxonomy" id="1894970"/>
    <lineage>
        <taxon>Bacteria</taxon>
        <taxon>Bacillati</taxon>
        <taxon>Actinomycetota</taxon>
        <taxon>Actinomycetes</taxon>
        <taxon>Micromonosporales</taxon>
        <taxon>Micromonosporaceae</taxon>
        <taxon>Micromonospora</taxon>
    </lineage>
</organism>
<feature type="region of interest" description="Disordered" evidence="1">
    <location>
        <begin position="1"/>
        <end position="84"/>
    </location>
</feature>
<gene>
    <name evidence="3" type="ORF">D7044_06340</name>
    <name evidence="2" type="ORF">D7147_28890</name>
</gene>
<sequence>METRGLAGTDGEPGSTDDGLGGDAGADGVDESVGDDEGDDEGERVPPVESAEAEPVGDAESQGGVGIGAPTSSPRGTSASERPR</sequence>
<dbReference type="AlphaFoldDB" id="A0A3A9YCE3"/>